<dbReference type="AlphaFoldDB" id="A0A5E4US76"/>
<organism evidence="1 2">
    <name type="scientific">Pandoraea communis</name>
    <dbReference type="NCBI Taxonomy" id="2508297"/>
    <lineage>
        <taxon>Bacteria</taxon>
        <taxon>Pseudomonadati</taxon>
        <taxon>Pseudomonadota</taxon>
        <taxon>Betaproteobacteria</taxon>
        <taxon>Burkholderiales</taxon>
        <taxon>Burkholderiaceae</taxon>
        <taxon>Pandoraea</taxon>
    </lineage>
</organism>
<name>A0A5E4US76_9BURK</name>
<sequence>MVKTRMNKGKMRCNTACVKHPAYGFTGMRRGPQIQPPAGSIH</sequence>
<dbReference type="EMBL" id="CABPSJ010000003">
    <property type="protein sequence ID" value="VVE02414.1"/>
    <property type="molecule type" value="Genomic_DNA"/>
</dbReference>
<gene>
    <name evidence="1" type="ORF">PCO31110_02211</name>
</gene>
<accession>A0A5E4US76</accession>
<evidence type="ECO:0000313" key="1">
    <source>
        <dbReference type="EMBL" id="VVE02414.1"/>
    </source>
</evidence>
<proteinExistence type="predicted"/>
<reference evidence="1 2" key="1">
    <citation type="submission" date="2019-08" db="EMBL/GenBank/DDBJ databases">
        <authorList>
            <person name="Peeters C."/>
        </authorList>
    </citation>
    <scope>NUCLEOTIDE SEQUENCE [LARGE SCALE GENOMIC DNA]</scope>
    <source>
        <strain evidence="1 2">LMG 31110</strain>
    </source>
</reference>
<dbReference type="Proteomes" id="UP000337189">
    <property type="component" value="Unassembled WGS sequence"/>
</dbReference>
<evidence type="ECO:0000313" key="2">
    <source>
        <dbReference type="Proteomes" id="UP000337189"/>
    </source>
</evidence>
<protein>
    <submittedName>
        <fullName evidence="1">Uncharacterized protein</fullName>
    </submittedName>
</protein>